<dbReference type="GO" id="GO:1990904">
    <property type="term" value="C:ribonucleoprotein complex"/>
    <property type="evidence" value="ECO:0007669"/>
    <property type="project" value="UniProtKB-KW"/>
</dbReference>
<dbReference type="HAMAP" id="MF_00360">
    <property type="entry name" value="Ribosomal_bS6"/>
    <property type="match status" value="1"/>
</dbReference>
<dbReference type="InterPro" id="IPR014717">
    <property type="entry name" value="Transl_elong_EF1B/ribsomal_bS6"/>
</dbReference>
<dbReference type="GO" id="GO:0006412">
    <property type="term" value="P:translation"/>
    <property type="evidence" value="ECO:0007669"/>
    <property type="project" value="UniProtKB-UniRule"/>
</dbReference>
<keyword evidence="3" id="KW-0694">RNA-binding</keyword>
<dbReference type="SUPFAM" id="SSF54995">
    <property type="entry name" value="Ribosomal protein S6"/>
    <property type="match status" value="1"/>
</dbReference>
<dbReference type="GO" id="GO:0019843">
    <property type="term" value="F:rRNA binding"/>
    <property type="evidence" value="ECO:0007669"/>
    <property type="project" value="UniProtKB-UniRule"/>
</dbReference>
<dbReference type="InterPro" id="IPR020814">
    <property type="entry name" value="Ribosomal_S6_plastid/chlpt"/>
</dbReference>
<sequence length="131" mass="15262">MEEKTLKAYEISYLLKTEDEVSFVVKLLSDLGAEIVNETTPAEIRLAYPIKKETRAYFGYLHFNLDPELIEKLKEPLQLNTKILRFLIVTPPFIKTQVRREFGEVRSPIPEQPRAELSNDALEEKLQEIKI</sequence>
<keyword evidence="3" id="KW-0689">Ribosomal protein</keyword>
<dbReference type="CDD" id="cd00473">
    <property type="entry name" value="bS6"/>
    <property type="match status" value="1"/>
</dbReference>
<name>A0A1G1Z1X1_9BACT</name>
<comment type="caution">
    <text evidence="4">The sequence shown here is derived from an EMBL/GenBank/DDBJ whole genome shotgun (WGS) entry which is preliminary data.</text>
</comment>
<gene>
    <name evidence="3" type="primary">rpsF</name>
    <name evidence="4" type="ORF">A3D47_01910</name>
</gene>
<dbReference type="Gene3D" id="3.30.70.60">
    <property type="match status" value="1"/>
</dbReference>
<dbReference type="Proteomes" id="UP000178651">
    <property type="component" value="Unassembled WGS sequence"/>
</dbReference>
<dbReference type="GO" id="GO:0005840">
    <property type="term" value="C:ribosome"/>
    <property type="evidence" value="ECO:0007669"/>
    <property type="project" value="UniProtKB-KW"/>
</dbReference>
<dbReference type="InterPro" id="IPR000529">
    <property type="entry name" value="Ribosomal_bS6"/>
</dbReference>
<keyword evidence="3" id="KW-0687">Ribonucleoprotein</keyword>
<comment type="function">
    <text evidence="3">Binds together with bS18 to 16S ribosomal RNA.</text>
</comment>
<dbReference type="Pfam" id="PF01250">
    <property type="entry name" value="Ribosomal_S6"/>
    <property type="match status" value="1"/>
</dbReference>
<dbReference type="GO" id="GO:0003735">
    <property type="term" value="F:structural constituent of ribosome"/>
    <property type="evidence" value="ECO:0007669"/>
    <property type="project" value="InterPro"/>
</dbReference>
<protein>
    <recommendedName>
        <fullName evidence="2 3">Small ribosomal subunit protein bS6</fullName>
    </recommendedName>
</protein>
<keyword evidence="3" id="KW-0699">rRNA-binding</keyword>
<evidence type="ECO:0000313" key="5">
    <source>
        <dbReference type="Proteomes" id="UP000178651"/>
    </source>
</evidence>
<evidence type="ECO:0000313" key="4">
    <source>
        <dbReference type="EMBL" id="OGY57880.1"/>
    </source>
</evidence>
<proteinExistence type="inferred from homology"/>
<evidence type="ECO:0000256" key="1">
    <source>
        <dbReference type="ARBA" id="ARBA00009512"/>
    </source>
</evidence>
<dbReference type="InterPro" id="IPR035980">
    <property type="entry name" value="Ribosomal_bS6_sf"/>
</dbReference>
<accession>A0A1G1Z1X1</accession>
<evidence type="ECO:0000256" key="2">
    <source>
        <dbReference type="ARBA" id="ARBA00035294"/>
    </source>
</evidence>
<dbReference type="EMBL" id="MHIU01000020">
    <property type="protein sequence ID" value="OGY57880.1"/>
    <property type="molecule type" value="Genomic_DNA"/>
</dbReference>
<comment type="similarity">
    <text evidence="1 3">Belongs to the bacterial ribosomal protein bS6 family.</text>
</comment>
<dbReference type="AlphaFoldDB" id="A0A1G1Z1X1"/>
<reference evidence="4 5" key="1">
    <citation type="journal article" date="2016" name="Nat. Commun.">
        <title>Thousands of microbial genomes shed light on interconnected biogeochemical processes in an aquifer system.</title>
        <authorList>
            <person name="Anantharaman K."/>
            <person name="Brown C.T."/>
            <person name="Hug L.A."/>
            <person name="Sharon I."/>
            <person name="Castelle C.J."/>
            <person name="Probst A.J."/>
            <person name="Thomas B.C."/>
            <person name="Singh A."/>
            <person name="Wilkins M.J."/>
            <person name="Karaoz U."/>
            <person name="Brodie E.L."/>
            <person name="Williams K.H."/>
            <person name="Hubbard S.S."/>
            <person name="Banfield J.F."/>
        </authorList>
    </citation>
    <scope>NUCLEOTIDE SEQUENCE [LARGE SCALE GENOMIC DNA]</scope>
</reference>
<evidence type="ECO:0000256" key="3">
    <source>
        <dbReference type="HAMAP-Rule" id="MF_00360"/>
    </source>
</evidence>
<organism evidence="4 5">
    <name type="scientific">Candidatus Colwellbacteria bacterium RIFCSPHIGHO2_02_FULL_43_15</name>
    <dbReference type="NCBI Taxonomy" id="1797686"/>
    <lineage>
        <taxon>Bacteria</taxon>
        <taxon>Candidatus Colwelliibacteriota</taxon>
    </lineage>
</organism>